<keyword evidence="6" id="KW-0804">Transcription</keyword>
<feature type="compositionally biased region" description="Acidic residues" evidence="8">
    <location>
        <begin position="255"/>
        <end position="265"/>
    </location>
</feature>
<accession>A0A9P4PXS4</accession>
<evidence type="ECO:0000259" key="9">
    <source>
        <dbReference type="PROSITE" id="PS50048"/>
    </source>
</evidence>
<sequence length="448" mass="48656">MCPFTSLPAGEGPARFSPSAVQDWIPRRKSVSNACERCRRRKIRCDGDTPCATCKRFSLACLRTQKPKEVVASEHQAALETRIHHLEAQLAAHVNAPMHGMGSIDENLMASTPTSFDWGQSPTSLSLDTTFASTFTSEPLQMDLGSFSAGGVGARLPAIAITKCELVPRAAIVSSPVPSFWSGTTRASSPDVPPTSAPSYPPTVLPVSTKSYTSSPDPPHATEWDFMSRRNKLKPEAPQSGSISRATSISSNSIESEEVGIEDEKDVLPLAPAPHLPRPGLFAAHTESPPPGSSRSTFTDRSRALTTTPFPSRFEAETLTSEFIQHLESAEQGRYSVSPGIFSHFCESVYPDPKNRGIALDIPVSTQMARFHVFMAMAIGMKLRIKASPENTNSLLDTCYDLAMQQSSSPPFWQENGGVEATQLLHIFASIRKEPQLAPKPLQSSMSW</sequence>
<feature type="compositionally biased region" description="Low complexity" evidence="8">
    <location>
        <begin position="240"/>
        <end position="254"/>
    </location>
</feature>
<protein>
    <recommendedName>
        <fullName evidence="9">Zn(2)-C6 fungal-type domain-containing protein</fullName>
    </recommendedName>
</protein>
<keyword evidence="4" id="KW-0805">Transcription regulation</keyword>
<evidence type="ECO:0000313" key="10">
    <source>
        <dbReference type="EMBL" id="KAF2451258.1"/>
    </source>
</evidence>
<dbReference type="InterPro" id="IPR001138">
    <property type="entry name" value="Zn2Cys6_DnaBD"/>
</dbReference>
<dbReference type="Gene3D" id="4.10.240.10">
    <property type="entry name" value="Zn(2)-C6 fungal-type DNA-binding domain"/>
    <property type="match status" value="1"/>
</dbReference>
<dbReference type="AlphaFoldDB" id="A0A9P4PXS4"/>
<evidence type="ECO:0000256" key="8">
    <source>
        <dbReference type="SAM" id="MobiDB-lite"/>
    </source>
</evidence>
<keyword evidence="5" id="KW-0238">DNA-binding</keyword>
<dbReference type="SUPFAM" id="SSF57701">
    <property type="entry name" value="Zn2/Cys6 DNA-binding domain"/>
    <property type="match status" value="1"/>
</dbReference>
<gene>
    <name evidence="10" type="ORF">P171DRAFT_375280</name>
</gene>
<evidence type="ECO:0000256" key="2">
    <source>
        <dbReference type="ARBA" id="ARBA00022723"/>
    </source>
</evidence>
<dbReference type="EMBL" id="MU001492">
    <property type="protein sequence ID" value="KAF2451258.1"/>
    <property type="molecule type" value="Genomic_DNA"/>
</dbReference>
<dbReference type="InterPro" id="IPR036864">
    <property type="entry name" value="Zn2-C6_fun-type_DNA-bd_sf"/>
</dbReference>
<dbReference type="PANTHER" id="PTHR47782">
    <property type="entry name" value="ZN(II)2CYS6 TRANSCRIPTION FACTOR (EUROFUNG)-RELATED"/>
    <property type="match status" value="1"/>
</dbReference>
<dbReference type="CDD" id="cd00067">
    <property type="entry name" value="GAL4"/>
    <property type="match status" value="1"/>
</dbReference>
<organism evidence="10 11">
    <name type="scientific">Karstenula rhodostoma CBS 690.94</name>
    <dbReference type="NCBI Taxonomy" id="1392251"/>
    <lineage>
        <taxon>Eukaryota</taxon>
        <taxon>Fungi</taxon>
        <taxon>Dikarya</taxon>
        <taxon>Ascomycota</taxon>
        <taxon>Pezizomycotina</taxon>
        <taxon>Dothideomycetes</taxon>
        <taxon>Pleosporomycetidae</taxon>
        <taxon>Pleosporales</taxon>
        <taxon>Massarineae</taxon>
        <taxon>Didymosphaeriaceae</taxon>
        <taxon>Karstenula</taxon>
    </lineage>
</organism>
<dbReference type="PROSITE" id="PS50048">
    <property type="entry name" value="ZN2_CY6_FUNGAL_2"/>
    <property type="match status" value="1"/>
</dbReference>
<feature type="compositionally biased region" description="Polar residues" evidence="8">
    <location>
        <begin position="206"/>
        <end position="215"/>
    </location>
</feature>
<comment type="subcellular location">
    <subcellularLocation>
        <location evidence="1">Nucleus</location>
    </subcellularLocation>
</comment>
<keyword evidence="7" id="KW-0539">Nucleus</keyword>
<dbReference type="PROSITE" id="PS00463">
    <property type="entry name" value="ZN2_CY6_FUNGAL_1"/>
    <property type="match status" value="1"/>
</dbReference>
<feature type="compositionally biased region" description="Pro residues" evidence="8">
    <location>
        <begin position="191"/>
        <end position="204"/>
    </location>
</feature>
<feature type="domain" description="Zn(2)-C6 fungal-type" evidence="9">
    <location>
        <begin position="34"/>
        <end position="61"/>
    </location>
</feature>
<comment type="caution">
    <text evidence="10">The sequence shown here is derived from an EMBL/GenBank/DDBJ whole genome shotgun (WGS) entry which is preliminary data.</text>
</comment>
<evidence type="ECO:0000256" key="4">
    <source>
        <dbReference type="ARBA" id="ARBA00023015"/>
    </source>
</evidence>
<dbReference type="InterPro" id="IPR052202">
    <property type="entry name" value="Yeast_MetPath_Reg"/>
</dbReference>
<keyword evidence="11" id="KW-1185">Reference proteome</keyword>
<dbReference type="GO" id="GO:0000981">
    <property type="term" value="F:DNA-binding transcription factor activity, RNA polymerase II-specific"/>
    <property type="evidence" value="ECO:0007669"/>
    <property type="project" value="InterPro"/>
</dbReference>
<evidence type="ECO:0000256" key="7">
    <source>
        <dbReference type="ARBA" id="ARBA00023242"/>
    </source>
</evidence>
<evidence type="ECO:0000256" key="3">
    <source>
        <dbReference type="ARBA" id="ARBA00022833"/>
    </source>
</evidence>
<evidence type="ECO:0000313" key="11">
    <source>
        <dbReference type="Proteomes" id="UP000799764"/>
    </source>
</evidence>
<keyword evidence="2" id="KW-0479">Metal-binding</keyword>
<dbReference type="GO" id="GO:0005634">
    <property type="term" value="C:nucleus"/>
    <property type="evidence" value="ECO:0007669"/>
    <property type="project" value="UniProtKB-SubCell"/>
</dbReference>
<name>A0A9P4PXS4_9PLEO</name>
<dbReference type="OrthoDB" id="9986881at2759"/>
<evidence type="ECO:0000256" key="6">
    <source>
        <dbReference type="ARBA" id="ARBA00023163"/>
    </source>
</evidence>
<dbReference type="PANTHER" id="PTHR47782:SF12">
    <property type="entry name" value="ZN(II)2CYS6 TRANSCRIPTION FACTOR (EUROFUNG)"/>
    <property type="match status" value="1"/>
</dbReference>
<dbReference type="Pfam" id="PF00172">
    <property type="entry name" value="Zn_clus"/>
    <property type="match status" value="1"/>
</dbReference>
<evidence type="ECO:0000256" key="5">
    <source>
        <dbReference type="ARBA" id="ARBA00023125"/>
    </source>
</evidence>
<dbReference type="GO" id="GO:0045944">
    <property type="term" value="P:positive regulation of transcription by RNA polymerase II"/>
    <property type="evidence" value="ECO:0007669"/>
    <property type="project" value="TreeGrafter"/>
</dbReference>
<dbReference type="SMART" id="SM00066">
    <property type="entry name" value="GAL4"/>
    <property type="match status" value="1"/>
</dbReference>
<evidence type="ECO:0000256" key="1">
    <source>
        <dbReference type="ARBA" id="ARBA00004123"/>
    </source>
</evidence>
<dbReference type="GO" id="GO:0043565">
    <property type="term" value="F:sequence-specific DNA binding"/>
    <property type="evidence" value="ECO:0007669"/>
    <property type="project" value="TreeGrafter"/>
</dbReference>
<dbReference type="GO" id="GO:0008270">
    <property type="term" value="F:zinc ion binding"/>
    <property type="evidence" value="ECO:0007669"/>
    <property type="project" value="InterPro"/>
</dbReference>
<dbReference type="Proteomes" id="UP000799764">
    <property type="component" value="Unassembled WGS sequence"/>
</dbReference>
<keyword evidence="3" id="KW-0862">Zinc</keyword>
<reference evidence="10" key="1">
    <citation type="journal article" date="2020" name="Stud. Mycol.">
        <title>101 Dothideomycetes genomes: a test case for predicting lifestyles and emergence of pathogens.</title>
        <authorList>
            <person name="Haridas S."/>
            <person name="Albert R."/>
            <person name="Binder M."/>
            <person name="Bloem J."/>
            <person name="Labutti K."/>
            <person name="Salamov A."/>
            <person name="Andreopoulos B."/>
            <person name="Baker S."/>
            <person name="Barry K."/>
            <person name="Bills G."/>
            <person name="Bluhm B."/>
            <person name="Cannon C."/>
            <person name="Castanera R."/>
            <person name="Culley D."/>
            <person name="Daum C."/>
            <person name="Ezra D."/>
            <person name="Gonzalez J."/>
            <person name="Henrissat B."/>
            <person name="Kuo A."/>
            <person name="Liang C."/>
            <person name="Lipzen A."/>
            <person name="Lutzoni F."/>
            <person name="Magnuson J."/>
            <person name="Mondo S."/>
            <person name="Nolan M."/>
            <person name="Ohm R."/>
            <person name="Pangilinan J."/>
            <person name="Park H.-J."/>
            <person name="Ramirez L."/>
            <person name="Alfaro M."/>
            <person name="Sun H."/>
            <person name="Tritt A."/>
            <person name="Yoshinaga Y."/>
            <person name="Zwiers L.-H."/>
            <person name="Turgeon B."/>
            <person name="Goodwin S."/>
            <person name="Spatafora J."/>
            <person name="Crous P."/>
            <person name="Grigoriev I."/>
        </authorList>
    </citation>
    <scope>NUCLEOTIDE SEQUENCE</scope>
    <source>
        <strain evidence="10">CBS 690.94</strain>
    </source>
</reference>
<feature type="region of interest" description="Disordered" evidence="8">
    <location>
        <begin position="180"/>
        <end position="311"/>
    </location>
</feature>
<proteinExistence type="predicted"/>